<dbReference type="HOGENOM" id="CLU_156034_0_0_1"/>
<reference evidence="2 3" key="1">
    <citation type="journal article" date="2011" name="PLoS Pathog.">
        <title>Endophytic Life Strategies Decoded by Genome and Transcriptome Analyses of the Mutualistic Root Symbiont Piriformospora indica.</title>
        <authorList>
            <person name="Zuccaro A."/>
            <person name="Lahrmann U."/>
            <person name="Guldener U."/>
            <person name="Langen G."/>
            <person name="Pfiffi S."/>
            <person name="Biedenkopf D."/>
            <person name="Wong P."/>
            <person name="Samans B."/>
            <person name="Grimm C."/>
            <person name="Basiewicz M."/>
            <person name="Murat C."/>
            <person name="Martin F."/>
            <person name="Kogel K.H."/>
        </authorList>
    </citation>
    <scope>NUCLEOTIDE SEQUENCE [LARGE SCALE GENOMIC DNA]</scope>
    <source>
        <strain evidence="2 3">DSM 11827</strain>
    </source>
</reference>
<proteinExistence type="predicted"/>
<feature type="region of interest" description="Disordered" evidence="1">
    <location>
        <begin position="1"/>
        <end position="25"/>
    </location>
</feature>
<feature type="compositionally biased region" description="Basic and acidic residues" evidence="1">
    <location>
        <begin position="62"/>
        <end position="71"/>
    </location>
</feature>
<organism evidence="2 3">
    <name type="scientific">Serendipita indica (strain DSM 11827)</name>
    <name type="common">Root endophyte fungus</name>
    <name type="synonym">Piriformospora indica</name>
    <dbReference type="NCBI Taxonomy" id="1109443"/>
    <lineage>
        <taxon>Eukaryota</taxon>
        <taxon>Fungi</taxon>
        <taxon>Dikarya</taxon>
        <taxon>Basidiomycota</taxon>
        <taxon>Agaricomycotina</taxon>
        <taxon>Agaricomycetes</taxon>
        <taxon>Sebacinales</taxon>
        <taxon>Serendipitaceae</taxon>
        <taxon>Serendipita</taxon>
    </lineage>
</organism>
<dbReference type="Proteomes" id="UP000007148">
    <property type="component" value="Unassembled WGS sequence"/>
</dbReference>
<keyword evidence="3" id="KW-1185">Reference proteome</keyword>
<dbReference type="InParanoid" id="G4TZH5"/>
<evidence type="ECO:0000256" key="1">
    <source>
        <dbReference type="SAM" id="MobiDB-lite"/>
    </source>
</evidence>
<dbReference type="EMBL" id="CAFZ01000943">
    <property type="protein sequence ID" value="CCA76718.1"/>
    <property type="molecule type" value="Genomic_DNA"/>
</dbReference>
<feature type="compositionally biased region" description="Basic and acidic residues" evidence="1">
    <location>
        <begin position="8"/>
        <end position="25"/>
    </location>
</feature>
<dbReference type="AlphaFoldDB" id="G4TZH5"/>
<evidence type="ECO:0000313" key="2">
    <source>
        <dbReference type="EMBL" id="CCA76718.1"/>
    </source>
</evidence>
<sequence>MKGPATHAKWEEHHRSEAAKHAESARQFRDVAEIHNNHAWMAAARGRDNSSDVRLAKSNRMLSREHADAAAKHQSAANWHSQQNPHLLWSPPHPRSIDELD</sequence>
<name>G4TZH5_SERID</name>
<gene>
    <name evidence="2" type="ORF">PIIN_10706</name>
</gene>
<evidence type="ECO:0000313" key="3">
    <source>
        <dbReference type="Proteomes" id="UP000007148"/>
    </source>
</evidence>
<protein>
    <submittedName>
        <fullName evidence="2">Uncharacterized protein</fullName>
    </submittedName>
</protein>
<accession>G4TZH5</accession>
<comment type="caution">
    <text evidence="2">The sequence shown here is derived from an EMBL/GenBank/DDBJ whole genome shotgun (WGS) entry which is preliminary data.</text>
</comment>
<feature type="region of interest" description="Disordered" evidence="1">
    <location>
        <begin position="60"/>
        <end position="101"/>
    </location>
</feature>